<reference evidence="2" key="1">
    <citation type="submission" date="2023-07" db="EMBL/GenBank/DDBJ databases">
        <title>30 novel species of actinomycetes from the DSMZ collection.</title>
        <authorList>
            <person name="Nouioui I."/>
        </authorList>
    </citation>
    <scope>NUCLEOTIDE SEQUENCE [LARGE SCALE GENOMIC DNA]</scope>
    <source>
        <strain evidence="2">DSM 45834</strain>
    </source>
</reference>
<evidence type="ECO:0000313" key="1">
    <source>
        <dbReference type="EMBL" id="MDT0354034.1"/>
    </source>
</evidence>
<organism evidence="1 2">
    <name type="scientific">Pseudonocardia charpentierae</name>
    <dbReference type="NCBI Taxonomy" id="3075545"/>
    <lineage>
        <taxon>Bacteria</taxon>
        <taxon>Bacillati</taxon>
        <taxon>Actinomycetota</taxon>
        <taxon>Actinomycetes</taxon>
        <taxon>Pseudonocardiales</taxon>
        <taxon>Pseudonocardiaceae</taxon>
        <taxon>Pseudonocardia</taxon>
    </lineage>
</organism>
<keyword evidence="2" id="KW-1185">Reference proteome</keyword>
<evidence type="ECO:0008006" key="3">
    <source>
        <dbReference type="Google" id="ProtNLM"/>
    </source>
</evidence>
<dbReference type="Proteomes" id="UP001183202">
    <property type="component" value="Unassembled WGS sequence"/>
</dbReference>
<proteinExistence type="predicted"/>
<dbReference type="SUPFAM" id="SSF48452">
    <property type="entry name" value="TPR-like"/>
    <property type="match status" value="1"/>
</dbReference>
<dbReference type="InterPro" id="IPR011990">
    <property type="entry name" value="TPR-like_helical_dom_sf"/>
</dbReference>
<dbReference type="RefSeq" id="WP_311560542.1">
    <property type="nucleotide sequence ID" value="NZ_JAVREJ010000064.1"/>
</dbReference>
<protein>
    <recommendedName>
        <fullName evidence="3">Tetratricopeptide repeat-containing protein</fullName>
    </recommendedName>
</protein>
<comment type="caution">
    <text evidence="1">The sequence shown here is derived from an EMBL/GenBank/DDBJ whole genome shotgun (WGS) entry which is preliminary data.</text>
</comment>
<gene>
    <name evidence="1" type="ORF">RM445_31615</name>
</gene>
<name>A0ABU2NJF5_9PSEU</name>
<evidence type="ECO:0000313" key="2">
    <source>
        <dbReference type="Proteomes" id="UP001183202"/>
    </source>
</evidence>
<sequence length="157" mass="17897">MDIEWQSADAIVNVEFRREPARDHGGCGIALLRQGHYTAAVRELVQAVEADPADNEAHYYLALALLDGARPHRSPRRVVESVRRHLDTARALPEARVLRVLVDEDQELLWRLYPATPQALVDLVDQVDWERALEIIRHVPAREARTFQVLERAVTTP</sequence>
<dbReference type="EMBL" id="JAVREJ010000064">
    <property type="protein sequence ID" value="MDT0354034.1"/>
    <property type="molecule type" value="Genomic_DNA"/>
</dbReference>
<dbReference type="Gene3D" id="1.25.40.10">
    <property type="entry name" value="Tetratricopeptide repeat domain"/>
    <property type="match status" value="1"/>
</dbReference>
<accession>A0ABU2NJF5</accession>